<feature type="compositionally biased region" description="Basic residues" evidence="9">
    <location>
        <begin position="146"/>
        <end position="155"/>
    </location>
</feature>
<dbReference type="EMBL" id="JAWJWF010000045">
    <property type="protein sequence ID" value="KAK6626969.1"/>
    <property type="molecule type" value="Genomic_DNA"/>
</dbReference>
<evidence type="ECO:0000256" key="3">
    <source>
        <dbReference type="ARBA" id="ARBA00022833"/>
    </source>
</evidence>
<keyword evidence="12" id="KW-1185">Reference proteome</keyword>
<feature type="domain" description="LIM zinc-binding" evidence="10">
    <location>
        <begin position="25"/>
        <end position="87"/>
    </location>
</feature>
<dbReference type="InterPro" id="IPR001781">
    <property type="entry name" value="Znf_LIM"/>
</dbReference>
<keyword evidence="5" id="KW-0238">DNA-binding</keyword>
<evidence type="ECO:0000256" key="4">
    <source>
        <dbReference type="ARBA" id="ARBA00023038"/>
    </source>
</evidence>
<keyword evidence="4 8" id="KW-0440">LIM domain</keyword>
<reference evidence="11 12" key="1">
    <citation type="submission" date="2023-09" db="EMBL/GenBank/DDBJ databases">
        <title>Genomes of two closely related lineages of the louse Polyplax serrata with different host specificities.</title>
        <authorList>
            <person name="Martinu J."/>
            <person name="Tarabai H."/>
            <person name="Stefka J."/>
            <person name="Hypsa V."/>
        </authorList>
    </citation>
    <scope>NUCLEOTIDE SEQUENCE [LARGE SCALE GENOMIC DNA]</scope>
    <source>
        <strain evidence="11">98ZLc_SE</strain>
    </source>
</reference>
<evidence type="ECO:0000256" key="2">
    <source>
        <dbReference type="ARBA" id="ARBA00022723"/>
    </source>
</evidence>
<organism evidence="11 12">
    <name type="scientific">Polyplax serrata</name>
    <name type="common">Common mouse louse</name>
    <dbReference type="NCBI Taxonomy" id="468196"/>
    <lineage>
        <taxon>Eukaryota</taxon>
        <taxon>Metazoa</taxon>
        <taxon>Ecdysozoa</taxon>
        <taxon>Arthropoda</taxon>
        <taxon>Hexapoda</taxon>
        <taxon>Insecta</taxon>
        <taxon>Pterygota</taxon>
        <taxon>Neoptera</taxon>
        <taxon>Paraneoptera</taxon>
        <taxon>Psocodea</taxon>
        <taxon>Troctomorpha</taxon>
        <taxon>Phthiraptera</taxon>
        <taxon>Anoplura</taxon>
        <taxon>Polyplacidae</taxon>
        <taxon>Polyplax</taxon>
    </lineage>
</organism>
<dbReference type="Proteomes" id="UP001359485">
    <property type="component" value="Unassembled WGS sequence"/>
</dbReference>
<dbReference type="SUPFAM" id="SSF57716">
    <property type="entry name" value="Glucocorticoid receptor-like (DNA-binding domain)"/>
    <property type="match status" value="1"/>
</dbReference>
<dbReference type="PROSITE" id="PS50023">
    <property type="entry name" value="LIM_DOMAIN_2"/>
    <property type="match status" value="1"/>
</dbReference>
<gene>
    <name evidence="11" type="ORF">RUM44_009446</name>
</gene>
<evidence type="ECO:0000313" key="12">
    <source>
        <dbReference type="Proteomes" id="UP001359485"/>
    </source>
</evidence>
<evidence type="ECO:0000256" key="6">
    <source>
        <dbReference type="ARBA" id="ARBA00023155"/>
    </source>
</evidence>
<feature type="region of interest" description="Disordered" evidence="9">
    <location>
        <begin position="136"/>
        <end position="155"/>
    </location>
</feature>
<evidence type="ECO:0000259" key="10">
    <source>
        <dbReference type="PROSITE" id="PS50023"/>
    </source>
</evidence>
<evidence type="ECO:0000313" key="11">
    <source>
        <dbReference type="EMBL" id="KAK6626969.1"/>
    </source>
</evidence>
<dbReference type="PROSITE" id="PS00478">
    <property type="entry name" value="LIM_DOMAIN_1"/>
    <property type="match status" value="1"/>
</dbReference>
<keyword evidence="2 8" id="KW-0479">Metal-binding</keyword>
<keyword evidence="7" id="KW-0539">Nucleus</keyword>
<dbReference type="InterPro" id="IPR050453">
    <property type="entry name" value="LIM_Homeobox_TF"/>
</dbReference>
<keyword evidence="3 8" id="KW-0862">Zinc</keyword>
<name>A0ABR1ASQ0_POLSC</name>
<evidence type="ECO:0000256" key="7">
    <source>
        <dbReference type="ARBA" id="ARBA00023242"/>
    </source>
</evidence>
<dbReference type="CDD" id="cd09377">
    <property type="entry name" value="LIM2_Lhx2_Lhx9"/>
    <property type="match status" value="1"/>
</dbReference>
<dbReference type="PANTHER" id="PTHR24208">
    <property type="entry name" value="LIM/HOMEOBOX PROTEIN LHX"/>
    <property type="match status" value="1"/>
</dbReference>
<protein>
    <recommendedName>
        <fullName evidence="10">LIM zinc-binding domain-containing protein</fullName>
    </recommendedName>
</protein>
<comment type="caution">
    <text evidence="11">The sequence shown here is derived from an EMBL/GenBank/DDBJ whole genome shotgun (WGS) entry which is preliminary data.</text>
</comment>
<dbReference type="PANTHER" id="PTHR24208:SF168">
    <property type="entry name" value="PROTEIN APTEROUS"/>
    <property type="match status" value="1"/>
</dbReference>
<evidence type="ECO:0000256" key="1">
    <source>
        <dbReference type="ARBA" id="ARBA00004123"/>
    </source>
</evidence>
<keyword evidence="6" id="KW-0371">Homeobox</keyword>
<accession>A0ABR1ASQ0</accession>
<dbReference type="SMART" id="SM00132">
    <property type="entry name" value="LIM"/>
    <property type="match status" value="1"/>
</dbReference>
<feature type="region of interest" description="Disordered" evidence="9">
    <location>
        <begin position="105"/>
        <end position="130"/>
    </location>
</feature>
<dbReference type="Gene3D" id="2.10.110.10">
    <property type="entry name" value="Cysteine Rich Protein"/>
    <property type="match status" value="1"/>
</dbReference>
<evidence type="ECO:0000256" key="5">
    <source>
        <dbReference type="ARBA" id="ARBA00023125"/>
    </source>
</evidence>
<dbReference type="Pfam" id="PF00412">
    <property type="entry name" value="LIM"/>
    <property type="match status" value="1"/>
</dbReference>
<comment type="subcellular location">
    <subcellularLocation>
        <location evidence="1">Nucleus</location>
    </subcellularLocation>
</comment>
<proteinExistence type="predicted"/>
<feature type="compositionally biased region" description="Low complexity" evidence="9">
    <location>
        <begin position="105"/>
        <end position="114"/>
    </location>
</feature>
<evidence type="ECO:0000256" key="8">
    <source>
        <dbReference type="PROSITE-ProRule" id="PRU00125"/>
    </source>
</evidence>
<evidence type="ECO:0000256" key="9">
    <source>
        <dbReference type="SAM" id="MobiDB-lite"/>
    </source>
</evidence>
<sequence length="197" mass="21878">MPKTRLRASGKHKANVATCLMFVMKRCARCQAAISSSELVMRARDFVFHVHCFTCTVCNTTLTKGDHFGLRNGAIFCRSHYDLCEPSETEAQTVFSHYPSSFPSPEFPNSHTSPIPLPPPGPSPTENVLSSKVPFFNGSSPAAPRQKGRPRKRKPKDLEAMTANLELADCTGGSSWVFLSGEIFHLVLVHLFERIKR</sequence>